<sequence length="138" mass="15736">MVDFNQANPYENIRILVLEDESHIRQIIVRLLRQIGFRLIHEAANGADGFKELLRVNPQVILCDIHMEPIDGLNFLRKLRSLGKPEFTRVPVIFLTADAERGTVVEAKDLRVDGYLVKPVSPKQLKQRLDAVLFPAPN</sequence>
<dbReference type="AlphaFoldDB" id="A0A8G2EW59"/>
<dbReference type="InterPro" id="IPR011006">
    <property type="entry name" value="CheY-like_superfamily"/>
</dbReference>
<feature type="modified residue" description="4-aspartylphosphate" evidence="2">
    <location>
        <position position="64"/>
    </location>
</feature>
<proteinExistence type="predicted"/>
<evidence type="ECO:0000256" key="1">
    <source>
        <dbReference type="ARBA" id="ARBA00022553"/>
    </source>
</evidence>
<keyword evidence="1 2" id="KW-0597">Phosphoprotein</keyword>
<dbReference type="InterPro" id="IPR050595">
    <property type="entry name" value="Bact_response_regulator"/>
</dbReference>
<dbReference type="RefSeq" id="WP_051243541.1">
    <property type="nucleotide sequence ID" value="NZ_FNBW01000005.1"/>
</dbReference>
<dbReference type="SUPFAM" id="SSF52172">
    <property type="entry name" value="CheY-like"/>
    <property type="match status" value="1"/>
</dbReference>
<protein>
    <submittedName>
        <fullName evidence="4">Two-component system, chemotaxis family, response regulator CheY</fullName>
    </submittedName>
</protein>
<accession>A0A8G2EW59</accession>
<dbReference type="Gene3D" id="3.40.50.2300">
    <property type="match status" value="1"/>
</dbReference>
<dbReference type="Pfam" id="PF00072">
    <property type="entry name" value="Response_reg"/>
    <property type="match status" value="1"/>
</dbReference>
<dbReference type="SMART" id="SM00448">
    <property type="entry name" value="REC"/>
    <property type="match status" value="1"/>
</dbReference>
<gene>
    <name evidence="4" type="ORF">SAMN05660686_01909</name>
</gene>
<name>A0A8G2EW59_9PROT</name>
<dbReference type="PANTHER" id="PTHR44591">
    <property type="entry name" value="STRESS RESPONSE REGULATOR PROTEIN 1"/>
    <property type="match status" value="1"/>
</dbReference>
<dbReference type="PROSITE" id="PS50110">
    <property type="entry name" value="RESPONSE_REGULATORY"/>
    <property type="match status" value="1"/>
</dbReference>
<evidence type="ECO:0000313" key="4">
    <source>
        <dbReference type="EMBL" id="SDF64765.1"/>
    </source>
</evidence>
<evidence type="ECO:0000313" key="5">
    <source>
        <dbReference type="Proteomes" id="UP000198615"/>
    </source>
</evidence>
<dbReference type="GO" id="GO:0000160">
    <property type="term" value="P:phosphorelay signal transduction system"/>
    <property type="evidence" value="ECO:0007669"/>
    <property type="project" value="InterPro"/>
</dbReference>
<dbReference type="InterPro" id="IPR001789">
    <property type="entry name" value="Sig_transdc_resp-reg_receiver"/>
</dbReference>
<organism evidence="4 5">
    <name type="scientific">Thalassobaculum litoreum DSM 18839</name>
    <dbReference type="NCBI Taxonomy" id="1123362"/>
    <lineage>
        <taxon>Bacteria</taxon>
        <taxon>Pseudomonadati</taxon>
        <taxon>Pseudomonadota</taxon>
        <taxon>Alphaproteobacteria</taxon>
        <taxon>Rhodospirillales</taxon>
        <taxon>Thalassobaculaceae</taxon>
        <taxon>Thalassobaculum</taxon>
    </lineage>
</organism>
<dbReference type="Proteomes" id="UP000198615">
    <property type="component" value="Unassembled WGS sequence"/>
</dbReference>
<feature type="domain" description="Response regulatory" evidence="3">
    <location>
        <begin position="14"/>
        <end position="133"/>
    </location>
</feature>
<evidence type="ECO:0000256" key="2">
    <source>
        <dbReference type="PROSITE-ProRule" id="PRU00169"/>
    </source>
</evidence>
<evidence type="ECO:0000259" key="3">
    <source>
        <dbReference type="PROSITE" id="PS50110"/>
    </source>
</evidence>
<reference evidence="4 5" key="1">
    <citation type="submission" date="2016-10" db="EMBL/GenBank/DDBJ databases">
        <authorList>
            <person name="Varghese N."/>
            <person name="Submissions S."/>
        </authorList>
    </citation>
    <scope>NUCLEOTIDE SEQUENCE [LARGE SCALE GENOMIC DNA]</scope>
    <source>
        <strain evidence="4 5">DSM 18839</strain>
    </source>
</reference>
<dbReference type="PANTHER" id="PTHR44591:SF23">
    <property type="entry name" value="CHEY SUBFAMILY"/>
    <property type="match status" value="1"/>
</dbReference>
<comment type="caution">
    <text evidence="4">The sequence shown here is derived from an EMBL/GenBank/DDBJ whole genome shotgun (WGS) entry which is preliminary data.</text>
</comment>
<keyword evidence="5" id="KW-1185">Reference proteome</keyword>
<dbReference type="EMBL" id="FNBW01000005">
    <property type="protein sequence ID" value="SDF64765.1"/>
    <property type="molecule type" value="Genomic_DNA"/>
</dbReference>